<dbReference type="GO" id="GO:0036258">
    <property type="term" value="P:multivesicular body assembly"/>
    <property type="evidence" value="ECO:0007669"/>
    <property type="project" value="InterPro"/>
</dbReference>
<sequence length="109" mass="11910">MGSDRRSLRTTIRFAMKVVRWSCTGLGAPRRSLRRGHPRSTTMRSIGFGSGKDSTVTSNSSKIVRAVPKAETQQDVKSGVQKLRVKLLSESSSEHHGCSLPGTTMSFSE</sequence>
<feature type="region of interest" description="Disordered" evidence="1">
    <location>
        <begin position="28"/>
        <end position="59"/>
    </location>
</feature>
<dbReference type="Proteomes" id="UP000594261">
    <property type="component" value="Chromosome 1"/>
</dbReference>
<reference evidence="2" key="2">
    <citation type="submission" date="2021-01" db="UniProtKB">
        <authorList>
            <consortium name="EnsemblPlants"/>
        </authorList>
    </citation>
    <scope>IDENTIFICATION</scope>
</reference>
<keyword evidence="3" id="KW-1185">Reference proteome</keyword>
<evidence type="ECO:0000256" key="1">
    <source>
        <dbReference type="SAM" id="MobiDB-lite"/>
    </source>
</evidence>
<dbReference type="GO" id="GO:0070676">
    <property type="term" value="P:intralumenal vesicle formation"/>
    <property type="evidence" value="ECO:0007669"/>
    <property type="project" value="TreeGrafter"/>
</dbReference>
<dbReference type="EMBL" id="LRBV02000001">
    <property type="status" value="NOT_ANNOTATED_CDS"/>
    <property type="molecule type" value="Genomic_DNA"/>
</dbReference>
<dbReference type="InterPro" id="IPR045893">
    <property type="entry name" value="FREE1"/>
</dbReference>
<dbReference type="AlphaFoldDB" id="A0A7N2KNJ5"/>
<dbReference type="GO" id="GO:0000813">
    <property type="term" value="C:ESCRT I complex"/>
    <property type="evidence" value="ECO:0007669"/>
    <property type="project" value="TreeGrafter"/>
</dbReference>
<reference evidence="2 3" key="1">
    <citation type="journal article" date="2016" name="G3 (Bethesda)">
        <title>First Draft Assembly and Annotation of the Genome of a California Endemic Oak Quercus lobata Nee (Fagaceae).</title>
        <authorList>
            <person name="Sork V.L."/>
            <person name="Fitz-Gibbon S.T."/>
            <person name="Puiu D."/>
            <person name="Crepeau M."/>
            <person name="Gugger P.F."/>
            <person name="Sherman R."/>
            <person name="Stevens K."/>
            <person name="Langley C.H."/>
            <person name="Pellegrini M."/>
            <person name="Salzberg S.L."/>
        </authorList>
    </citation>
    <scope>NUCLEOTIDE SEQUENCE [LARGE SCALE GENOMIC DNA]</scope>
    <source>
        <strain evidence="2 3">cv. SW786</strain>
    </source>
</reference>
<dbReference type="GO" id="GO:0043130">
    <property type="term" value="F:ubiquitin binding"/>
    <property type="evidence" value="ECO:0007669"/>
    <property type="project" value="InterPro"/>
</dbReference>
<organism evidence="2 3">
    <name type="scientific">Quercus lobata</name>
    <name type="common">Valley oak</name>
    <dbReference type="NCBI Taxonomy" id="97700"/>
    <lineage>
        <taxon>Eukaryota</taxon>
        <taxon>Viridiplantae</taxon>
        <taxon>Streptophyta</taxon>
        <taxon>Embryophyta</taxon>
        <taxon>Tracheophyta</taxon>
        <taxon>Spermatophyta</taxon>
        <taxon>Magnoliopsida</taxon>
        <taxon>eudicotyledons</taxon>
        <taxon>Gunneridae</taxon>
        <taxon>Pentapetalae</taxon>
        <taxon>rosids</taxon>
        <taxon>fabids</taxon>
        <taxon>Fagales</taxon>
        <taxon>Fagaceae</taxon>
        <taxon>Quercus</taxon>
    </lineage>
</organism>
<accession>A0A7N2KNJ5</accession>
<dbReference type="PANTHER" id="PTHR46977">
    <property type="entry name" value="PROTEIN FREE1"/>
    <property type="match status" value="1"/>
</dbReference>
<name>A0A7N2KNJ5_QUELO</name>
<dbReference type="InParanoid" id="A0A7N2KNJ5"/>
<proteinExistence type="predicted"/>
<evidence type="ECO:0000313" key="2">
    <source>
        <dbReference type="EnsemblPlants" id="QL01p025338:mrna:CDS:1"/>
    </source>
</evidence>
<dbReference type="EnsemblPlants" id="QL01p025338:mrna">
    <property type="protein sequence ID" value="QL01p025338:mrna:CDS:1"/>
    <property type="gene ID" value="QL01p025338"/>
</dbReference>
<protein>
    <submittedName>
        <fullName evidence="2">Uncharacterized protein</fullName>
    </submittedName>
</protein>
<dbReference type="GO" id="GO:0031902">
    <property type="term" value="C:late endosome membrane"/>
    <property type="evidence" value="ECO:0007669"/>
    <property type="project" value="TreeGrafter"/>
</dbReference>
<dbReference type="Gramene" id="QL01p025338:mrna">
    <property type="protein sequence ID" value="QL01p025338:mrna:CDS:1"/>
    <property type="gene ID" value="QL01p025338"/>
</dbReference>
<evidence type="ECO:0000313" key="3">
    <source>
        <dbReference type="Proteomes" id="UP000594261"/>
    </source>
</evidence>
<dbReference type="PANTHER" id="PTHR46977:SF1">
    <property type="entry name" value="PROTEIN FREE1"/>
    <property type="match status" value="1"/>
</dbReference>